<accession>A0ABT3QIR6</accession>
<feature type="transmembrane region" description="Helical" evidence="6">
    <location>
        <begin position="361"/>
        <end position="382"/>
    </location>
</feature>
<feature type="transmembrane region" description="Helical" evidence="6">
    <location>
        <begin position="312"/>
        <end position="341"/>
    </location>
</feature>
<evidence type="ECO:0000256" key="4">
    <source>
        <dbReference type="ARBA" id="ARBA00022989"/>
    </source>
</evidence>
<feature type="transmembrane region" description="Helical" evidence="6">
    <location>
        <begin position="814"/>
        <end position="838"/>
    </location>
</feature>
<gene>
    <name evidence="8" type="ORF">OPR82_01765</name>
</gene>
<dbReference type="RefSeq" id="WP_265982665.1">
    <property type="nucleotide sequence ID" value="NZ_JAPHAV010000001.1"/>
</dbReference>
<evidence type="ECO:0000256" key="2">
    <source>
        <dbReference type="ARBA" id="ARBA00022475"/>
    </source>
</evidence>
<evidence type="ECO:0000256" key="5">
    <source>
        <dbReference type="ARBA" id="ARBA00023136"/>
    </source>
</evidence>
<keyword evidence="9" id="KW-1185">Reference proteome</keyword>
<evidence type="ECO:0000256" key="1">
    <source>
        <dbReference type="ARBA" id="ARBA00004651"/>
    </source>
</evidence>
<evidence type="ECO:0000313" key="8">
    <source>
        <dbReference type="EMBL" id="MCX2695501.1"/>
    </source>
</evidence>
<keyword evidence="3 6" id="KW-0812">Transmembrane</keyword>
<dbReference type="PANTHER" id="PTHR30287:SF1">
    <property type="entry name" value="INNER MEMBRANE PROTEIN"/>
    <property type="match status" value="1"/>
</dbReference>
<feature type="domain" description="ABC3 transporter permease C-terminal" evidence="7">
    <location>
        <begin position="729"/>
        <end position="842"/>
    </location>
</feature>
<reference evidence="8 9" key="1">
    <citation type="submission" date="2022-11" db="EMBL/GenBank/DDBJ databases">
        <title>Brucella sp. YY2X, whole genome shotgun sequencing project.</title>
        <authorList>
            <person name="Yang Y."/>
        </authorList>
    </citation>
    <scope>NUCLEOTIDE SEQUENCE [LARGE SCALE GENOMIC DNA]</scope>
    <source>
        <strain evidence="8 9">YY2X</strain>
    </source>
</reference>
<comment type="caution">
    <text evidence="8">The sequence shown here is derived from an EMBL/GenBank/DDBJ whole genome shotgun (WGS) entry which is preliminary data.</text>
</comment>
<dbReference type="InterPro" id="IPR038766">
    <property type="entry name" value="Membrane_comp_ABC_pdt"/>
</dbReference>
<proteinExistence type="predicted"/>
<evidence type="ECO:0000256" key="3">
    <source>
        <dbReference type="ARBA" id="ARBA00022692"/>
    </source>
</evidence>
<organism evidence="8 9">
    <name type="scientific">Ochrobactrum chromiisoli</name>
    <dbReference type="NCBI Taxonomy" id="2993941"/>
    <lineage>
        <taxon>Bacteria</taxon>
        <taxon>Pseudomonadati</taxon>
        <taxon>Pseudomonadota</taxon>
        <taxon>Alphaproteobacteria</taxon>
        <taxon>Hyphomicrobiales</taxon>
        <taxon>Brucellaceae</taxon>
        <taxon>Brucella/Ochrobactrum group</taxon>
        <taxon>Ochrobactrum</taxon>
    </lineage>
</organism>
<feature type="transmembrane region" description="Helical" evidence="6">
    <location>
        <begin position="267"/>
        <end position="291"/>
    </location>
</feature>
<keyword evidence="5 6" id="KW-0472">Membrane</keyword>
<feature type="transmembrane region" description="Helical" evidence="6">
    <location>
        <begin position="480"/>
        <end position="503"/>
    </location>
</feature>
<dbReference type="InterPro" id="IPR003838">
    <property type="entry name" value="ABC3_permease_C"/>
</dbReference>
<dbReference type="Pfam" id="PF02687">
    <property type="entry name" value="FtsX"/>
    <property type="match status" value="2"/>
</dbReference>
<feature type="transmembrane region" description="Helical" evidence="6">
    <location>
        <begin position="403"/>
        <end position="426"/>
    </location>
</feature>
<keyword evidence="2" id="KW-1003">Cell membrane</keyword>
<feature type="transmembrane region" description="Helical" evidence="6">
    <location>
        <begin position="432"/>
        <end position="451"/>
    </location>
</feature>
<protein>
    <submittedName>
        <fullName evidence="8">ABC transporter permease</fullName>
    </submittedName>
</protein>
<dbReference type="Proteomes" id="UP001301216">
    <property type="component" value="Unassembled WGS sequence"/>
</dbReference>
<evidence type="ECO:0000259" key="7">
    <source>
        <dbReference type="Pfam" id="PF02687"/>
    </source>
</evidence>
<evidence type="ECO:0000313" key="9">
    <source>
        <dbReference type="Proteomes" id="UP001301216"/>
    </source>
</evidence>
<sequence length="849" mass="89936">MSFLKSFSLALRFALREMRGGLSGFYIFLACIALGVAAIGGVNSVARSVSTGIAAEGQTILGGDVSFALNQREASPDERAFIEQQGRFAESATMRSMARLPDGSDQSLVEVKAVDAAYPLYGELKTQPQLSLNDMTKEQDGVYGAAVSQDFLNRMGVSLGTKVLLGSETFELRALIETEPDLLSSGFNFAPRFLVSIDGLRASGLIQPGSLVDHIYKVALPGSASDSAITQLRERATKDFPDAGWNIRSRNNAAPALTANIERFSQFLTLVGLTALIVGGVGVANAVRAYLDGKRGVIATFKSLGAPARFAVLVYLVQIMVIGLIGIAFGLLLAAIMPFAAAAALANYLPVAGGGGFFPDALALAAVFGLITTLAFAIIPLGRARNIPATALFREQGFEQRGLPPLLYLALAVLLIAALAGLALYVAYDRRIAGVFIVAAIAAFGVLRLVADGIRWLARRAPRVRSTAVRLAIGNIYRPGALTPSVVLSLGLGLTLMVAIALIDGNLRRQITENIPAQAPDFFFVDIQNNDIGDFTKLVSGIVPDGKLTAGPMLRGRIVAFNGTNVRDMTIPPEAAWVLRGDRGITFADKVPENSTLSEGEWWPADYKGEPLVSFAEREGKELGLKIGDVVTVNVLGRNINAKIASFRQLQWETLAMNFVMVFSPNTFAGAPATWLATLTIPENQKNLAPDVLRQVTKTWPAVTTVSVTDALDVANDLISQLATAIRAAASIALAASVLVLGGALAAGNRARVHDAVVLKTLGATRGTLITAYIVEYMLLGLATAVFALVAGSVAGWYVVVEVMKLKAQFLPDVALMTIAIALVLTVGFGLAGTWRVLGQKPANVLRNL</sequence>
<evidence type="ECO:0000256" key="6">
    <source>
        <dbReference type="SAM" id="Phobius"/>
    </source>
</evidence>
<name>A0ABT3QIR6_9HYPH</name>
<dbReference type="PROSITE" id="PS51257">
    <property type="entry name" value="PROKAR_LIPOPROTEIN"/>
    <property type="match status" value="1"/>
</dbReference>
<keyword evidence="4 6" id="KW-1133">Transmembrane helix</keyword>
<dbReference type="EMBL" id="JAPHAV010000001">
    <property type="protein sequence ID" value="MCX2695501.1"/>
    <property type="molecule type" value="Genomic_DNA"/>
</dbReference>
<dbReference type="PANTHER" id="PTHR30287">
    <property type="entry name" value="MEMBRANE COMPONENT OF PREDICTED ABC SUPERFAMILY METABOLITE UPTAKE TRANSPORTER"/>
    <property type="match status" value="1"/>
</dbReference>
<feature type="transmembrane region" description="Helical" evidence="6">
    <location>
        <begin position="21"/>
        <end position="42"/>
    </location>
</feature>
<feature type="domain" description="ABC3 transporter permease C-terminal" evidence="7">
    <location>
        <begin position="271"/>
        <end position="388"/>
    </location>
</feature>
<feature type="transmembrane region" description="Helical" evidence="6">
    <location>
        <begin position="769"/>
        <end position="794"/>
    </location>
</feature>
<comment type="subcellular location">
    <subcellularLocation>
        <location evidence="1">Cell membrane</location>
        <topology evidence="1">Multi-pass membrane protein</topology>
    </subcellularLocation>
</comment>
<feature type="transmembrane region" description="Helical" evidence="6">
    <location>
        <begin position="728"/>
        <end position="748"/>
    </location>
</feature>